<evidence type="ECO:0000313" key="3">
    <source>
        <dbReference type="EMBL" id="MVT12663.1"/>
    </source>
</evidence>
<dbReference type="Proteomes" id="UP000461730">
    <property type="component" value="Unassembled WGS sequence"/>
</dbReference>
<evidence type="ECO:0000256" key="1">
    <source>
        <dbReference type="SAM" id="Phobius"/>
    </source>
</evidence>
<reference evidence="3 4" key="1">
    <citation type="submission" date="2019-12" db="EMBL/GenBank/DDBJ databases">
        <title>Chitinophaga sp. strain ysch24 (GDMCC 1.1355), whole genome shotgun sequence.</title>
        <authorList>
            <person name="Zhang X."/>
        </authorList>
    </citation>
    <scope>NUCLEOTIDE SEQUENCE [LARGE SCALE GENOMIC DNA]</scope>
    <source>
        <strain evidence="4">ysch24</strain>
    </source>
</reference>
<evidence type="ECO:0000313" key="4">
    <source>
        <dbReference type="Proteomes" id="UP000461730"/>
    </source>
</evidence>
<protein>
    <recommendedName>
        <fullName evidence="2">Transposase IS204/IS1001/IS1096/IS1165 DDE domain-containing protein</fullName>
    </recommendedName>
</protein>
<name>A0A7K1UE96_9BACT</name>
<dbReference type="EMBL" id="WRXN01000053">
    <property type="protein sequence ID" value="MVT12663.1"/>
    <property type="molecule type" value="Genomic_DNA"/>
</dbReference>
<proteinExistence type="predicted"/>
<feature type="domain" description="Transposase IS204/IS1001/IS1096/IS1165 DDE" evidence="2">
    <location>
        <begin position="38"/>
        <end position="121"/>
    </location>
</feature>
<keyword evidence="1" id="KW-0812">Transmembrane</keyword>
<keyword evidence="4" id="KW-1185">Reference proteome</keyword>
<accession>A0A7K1UE96</accession>
<gene>
    <name evidence="3" type="ORF">GO493_30745</name>
</gene>
<evidence type="ECO:0000259" key="2">
    <source>
        <dbReference type="Pfam" id="PF01610"/>
    </source>
</evidence>
<dbReference type="AlphaFoldDB" id="A0A7K1UE96"/>
<dbReference type="InterPro" id="IPR002560">
    <property type="entry name" value="Transposase_DDE"/>
</dbReference>
<organism evidence="3 4">
    <name type="scientific">Chitinophaga tropicalis</name>
    <dbReference type="NCBI Taxonomy" id="2683588"/>
    <lineage>
        <taxon>Bacteria</taxon>
        <taxon>Pseudomonadati</taxon>
        <taxon>Bacteroidota</taxon>
        <taxon>Chitinophagia</taxon>
        <taxon>Chitinophagales</taxon>
        <taxon>Chitinophagaceae</taxon>
        <taxon>Chitinophaga</taxon>
    </lineage>
</organism>
<keyword evidence="1" id="KW-0472">Membrane</keyword>
<dbReference type="RefSeq" id="WP_317165479.1">
    <property type="nucleotide sequence ID" value="NZ_WRXN01000053.1"/>
</dbReference>
<keyword evidence="1" id="KW-1133">Transmembrane helix</keyword>
<feature type="transmembrane region" description="Helical" evidence="1">
    <location>
        <begin position="20"/>
        <end position="39"/>
    </location>
</feature>
<dbReference type="Pfam" id="PF01610">
    <property type="entry name" value="DDE_Tnp_ISL3"/>
    <property type="match status" value="1"/>
</dbReference>
<sequence>MLPILLYHCCRFCCSIVTEFVAFILTEIAALLFTIYNSLKQLLARSRYLLFKHPGAWTREQRQRAELLFTRYPVIHKGYQLSLCLGEVFRHCTSKEQAFKKLALWYNDVEDAGLPSFKTLACSGYLKFMLDRTNPPSFQLDPKLL</sequence>
<comment type="caution">
    <text evidence="3">The sequence shown here is derived from an EMBL/GenBank/DDBJ whole genome shotgun (WGS) entry which is preliminary data.</text>
</comment>